<dbReference type="InterPro" id="IPR024344">
    <property type="entry name" value="MDMPI_metal-binding"/>
</dbReference>
<dbReference type="SUPFAM" id="SSF109854">
    <property type="entry name" value="DinB/YfiT-like putative metalloenzymes"/>
    <property type="match status" value="1"/>
</dbReference>
<sequence>MLGRMSFSSAERAKMVALFRELGPDAPTLCEGWTARDLVSHLWIRENRPDVVISSFVPALTSHADSIMEEVRARDFEELVDDWGRGLGKLNPLRYVDSVLNTAEHFVHHEDLRRANAHSEPRDFSLAVQKELLAPLKFLGLRLLAHSRLPVVLEPAGFAPLVAADKHRVAAKGDNVVRVRGAVSELLLWAFGREAARVEIDGDSSAVVRSSL</sequence>
<reference evidence="2 3" key="1">
    <citation type="submission" date="2019-07" db="EMBL/GenBank/DDBJ databases">
        <title>Draft genome of C. aurimucosum strain 15-4290.</title>
        <authorList>
            <person name="Pacheco L.G.C."/>
            <person name="Aguiar E.R.G.R."/>
            <person name="Navas J."/>
            <person name="Santos C.S."/>
            <person name="Rocha D.J.P.G."/>
        </authorList>
    </citation>
    <scope>NUCLEOTIDE SEQUENCE [LARGE SCALE GENOMIC DNA]</scope>
    <source>
        <strain evidence="2 3">15-4290</strain>
    </source>
</reference>
<dbReference type="InterPro" id="IPR017517">
    <property type="entry name" value="Maleyloyr_isom"/>
</dbReference>
<feature type="domain" description="Mycothiol-dependent maleylpyruvate isomerase metal-binding" evidence="1">
    <location>
        <begin position="13"/>
        <end position="87"/>
    </location>
</feature>
<proteinExistence type="predicted"/>
<dbReference type="EMBL" id="VMTX01000004">
    <property type="protein sequence ID" value="TVU85341.1"/>
    <property type="molecule type" value="Genomic_DNA"/>
</dbReference>
<dbReference type="GO" id="GO:0046872">
    <property type="term" value="F:metal ion binding"/>
    <property type="evidence" value="ECO:0007669"/>
    <property type="project" value="InterPro"/>
</dbReference>
<comment type="caution">
    <text evidence="2">The sequence shown here is derived from an EMBL/GenBank/DDBJ whole genome shotgun (WGS) entry which is preliminary data.</text>
</comment>
<dbReference type="RefSeq" id="WP_070516843.1">
    <property type="nucleotide sequence ID" value="NZ_VMTX01000004.1"/>
</dbReference>
<protein>
    <submittedName>
        <fullName evidence="2">TIGR03085 family protein</fullName>
    </submittedName>
</protein>
<organism evidence="2 3">
    <name type="scientific">Corynebacterium aurimucosum</name>
    <dbReference type="NCBI Taxonomy" id="169292"/>
    <lineage>
        <taxon>Bacteria</taxon>
        <taxon>Bacillati</taxon>
        <taxon>Actinomycetota</taxon>
        <taxon>Actinomycetes</taxon>
        <taxon>Mycobacteriales</taxon>
        <taxon>Corynebacteriaceae</taxon>
        <taxon>Corynebacterium</taxon>
    </lineage>
</organism>
<evidence type="ECO:0000313" key="2">
    <source>
        <dbReference type="EMBL" id="TVU85341.1"/>
    </source>
</evidence>
<dbReference type="Proteomes" id="UP000320648">
    <property type="component" value="Unassembled WGS sequence"/>
</dbReference>
<dbReference type="NCBIfam" id="TIGR03085">
    <property type="entry name" value="TIGR03085 family metal-binding protein"/>
    <property type="match status" value="1"/>
</dbReference>
<evidence type="ECO:0000313" key="3">
    <source>
        <dbReference type="Proteomes" id="UP000320648"/>
    </source>
</evidence>
<name>A0A558IVB6_9CORY</name>
<dbReference type="NCBIfam" id="TIGR03083">
    <property type="entry name" value="maleylpyruvate isomerase family mycothiol-dependent enzyme"/>
    <property type="match status" value="1"/>
</dbReference>
<evidence type="ECO:0000259" key="1">
    <source>
        <dbReference type="Pfam" id="PF11716"/>
    </source>
</evidence>
<dbReference type="Pfam" id="PF11716">
    <property type="entry name" value="MDMPI_N"/>
    <property type="match status" value="1"/>
</dbReference>
<accession>A0A558IVB6</accession>
<dbReference type="InterPro" id="IPR034660">
    <property type="entry name" value="DinB/YfiT-like"/>
</dbReference>
<dbReference type="InterPro" id="IPR017519">
    <property type="entry name" value="CHP03085"/>
</dbReference>
<dbReference type="AlphaFoldDB" id="A0A558IVB6"/>
<gene>
    <name evidence="2" type="ORF">FQN05_04485</name>
</gene>